<dbReference type="Gene3D" id="2.30.110.10">
    <property type="entry name" value="Electron Transport, Fmn-binding Protein, Chain A"/>
    <property type="match status" value="1"/>
</dbReference>
<reference evidence="2 3" key="1">
    <citation type="submission" date="2020-01" db="EMBL/GenBank/DDBJ databases">
        <authorList>
            <person name="Chen S."/>
        </authorList>
    </citation>
    <scope>NUCLEOTIDE SEQUENCE [LARGE SCALE GENOMIC DNA]</scope>
    <source>
        <strain evidence="2 3">GS-10</strain>
    </source>
</reference>
<keyword evidence="3" id="KW-1185">Reference proteome</keyword>
<sequence length="163" mass="17375">MPDLIRPTDDEARAVARSLIDSARFGALGVAEAETGLPLVARVAVGTAPDGQPLSLVSDLAHHTRALQANPACSLLLGEPGQKGDPLTHPRLTLQASARFLRHGQAGHKELAAHYLRDHPKAKLYIGFADFSFVLFDVTRAYLNGGFGKAFTLTPDDLGLSAR</sequence>
<evidence type="ECO:0000313" key="2">
    <source>
        <dbReference type="EMBL" id="MYM57481.1"/>
    </source>
</evidence>
<name>A0A6L8LN73_9RHOB</name>
<feature type="domain" description="CREG-like beta-barrel" evidence="1">
    <location>
        <begin position="7"/>
        <end position="156"/>
    </location>
</feature>
<evidence type="ECO:0000313" key="3">
    <source>
        <dbReference type="Proteomes" id="UP000479043"/>
    </source>
</evidence>
<evidence type="ECO:0000259" key="1">
    <source>
        <dbReference type="Pfam" id="PF13883"/>
    </source>
</evidence>
<dbReference type="AlphaFoldDB" id="A0A6L8LN73"/>
<comment type="caution">
    <text evidence="2">The sequence shown here is derived from an EMBL/GenBank/DDBJ whole genome shotgun (WGS) entry which is preliminary data.</text>
</comment>
<dbReference type="InterPro" id="IPR012349">
    <property type="entry name" value="Split_barrel_FMN-bd"/>
</dbReference>
<dbReference type="InterPro" id="IPR055343">
    <property type="entry name" value="CREG_beta-barrel"/>
</dbReference>
<dbReference type="GO" id="GO:0005737">
    <property type="term" value="C:cytoplasm"/>
    <property type="evidence" value="ECO:0007669"/>
    <property type="project" value="UniProtKB-ARBA"/>
</dbReference>
<accession>A0A6L8LN73</accession>
<dbReference type="RefSeq" id="WP_160975383.1">
    <property type="nucleotide sequence ID" value="NZ_WWEN01000011.1"/>
</dbReference>
<dbReference type="SUPFAM" id="SSF50475">
    <property type="entry name" value="FMN-binding split barrel"/>
    <property type="match status" value="1"/>
</dbReference>
<dbReference type="PANTHER" id="PTHR13343">
    <property type="entry name" value="CREG1 PROTEIN"/>
    <property type="match status" value="1"/>
</dbReference>
<dbReference type="EMBL" id="WWEN01000011">
    <property type="protein sequence ID" value="MYM57481.1"/>
    <property type="molecule type" value="Genomic_DNA"/>
</dbReference>
<dbReference type="Pfam" id="PF13883">
    <property type="entry name" value="CREG_beta-barrel"/>
    <property type="match status" value="1"/>
</dbReference>
<dbReference type="PANTHER" id="PTHR13343:SF17">
    <property type="entry name" value="CELLULAR REPRESSOR OF E1A-STIMULATED GENES, ISOFORM A"/>
    <property type="match status" value="1"/>
</dbReference>
<dbReference type="Proteomes" id="UP000479043">
    <property type="component" value="Unassembled WGS sequence"/>
</dbReference>
<proteinExistence type="predicted"/>
<protein>
    <submittedName>
        <fullName evidence="2">Pyridoxamine 5-phosphate oxidase</fullName>
    </submittedName>
</protein>
<organism evidence="2 3">
    <name type="scientific">Thalassovita mangrovi</name>
    <dbReference type="NCBI Taxonomy" id="2692236"/>
    <lineage>
        <taxon>Bacteria</taxon>
        <taxon>Pseudomonadati</taxon>
        <taxon>Pseudomonadota</taxon>
        <taxon>Alphaproteobacteria</taxon>
        <taxon>Rhodobacterales</taxon>
        <taxon>Roseobacteraceae</taxon>
        <taxon>Thalassovita</taxon>
    </lineage>
</organism>
<gene>
    <name evidence="2" type="ORF">GR167_19345</name>
</gene>